<evidence type="ECO:0000256" key="2">
    <source>
        <dbReference type="SAM" id="MobiDB-lite"/>
    </source>
</evidence>
<evidence type="ECO:0000259" key="3">
    <source>
        <dbReference type="Pfam" id="PF13581"/>
    </source>
</evidence>
<keyword evidence="1" id="KW-0723">Serine/threonine-protein kinase</keyword>
<accession>A0ABV3D1K3</accession>
<dbReference type="CDD" id="cd16936">
    <property type="entry name" value="HATPase_RsbW-like"/>
    <property type="match status" value="1"/>
</dbReference>
<protein>
    <submittedName>
        <fullName evidence="4">ATP-binding protein</fullName>
    </submittedName>
</protein>
<organism evidence="4 5">
    <name type="scientific">Streptomyces exfoliatus</name>
    <name type="common">Streptomyces hydrogenans</name>
    <dbReference type="NCBI Taxonomy" id="1905"/>
    <lineage>
        <taxon>Bacteria</taxon>
        <taxon>Bacillati</taxon>
        <taxon>Actinomycetota</taxon>
        <taxon>Actinomycetes</taxon>
        <taxon>Kitasatosporales</taxon>
        <taxon>Streptomycetaceae</taxon>
        <taxon>Streptomyces</taxon>
    </lineage>
</organism>
<dbReference type="RefSeq" id="WP_359212120.1">
    <property type="nucleotide sequence ID" value="NZ_JBEZAM010000040.1"/>
</dbReference>
<keyword evidence="5" id="KW-1185">Reference proteome</keyword>
<feature type="region of interest" description="Disordered" evidence="2">
    <location>
        <begin position="74"/>
        <end position="99"/>
    </location>
</feature>
<dbReference type="Pfam" id="PF13581">
    <property type="entry name" value="HATPase_c_2"/>
    <property type="match status" value="1"/>
</dbReference>
<keyword evidence="1" id="KW-0808">Transferase</keyword>
<dbReference type="InterPro" id="IPR036890">
    <property type="entry name" value="HATPase_C_sf"/>
</dbReference>
<sequence>MAVSRHHDLKGPGAAARARQEVRRLAGDALLAGHPLRPTTENNALLVVSELVTNAIRYADGECTLDLALEGDGIGIDVHDHNPEPPRPKEPDPGREGGFGWGIVTRLVDHVTVRREPDGKTVHAHVDN</sequence>
<dbReference type="Proteomes" id="UP001551210">
    <property type="component" value="Unassembled WGS sequence"/>
</dbReference>
<keyword evidence="4" id="KW-0547">Nucleotide-binding</keyword>
<name>A0ABV3D1K3_STREX</name>
<dbReference type="GO" id="GO:0005524">
    <property type="term" value="F:ATP binding"/>
    <property type="evidence" value="ECO:0007669"/>
    <property type="project" value="UniProtKB-KW"/>
</dbReference>
<proteinExistence type="predicted"/>
<evidence type="ECO:0000313" key="5">
    <source>
        <dbReference type="Proteomes" id="UP001551210"/>
    </source>
</evidence>
<comment type="caution">
    <text evidence="4">The sequence shown here is derived from an EMBL/GenBank/DDBJ whole genome shotgun (WGS) entry which is preliminary data.</text>
</comment>
<keyword evidence="4" id="KW-0067">ATP-binding</keyword>
<dbReference type="InterPro" id="IPR050267">
    <property type="entry name" value="Anti-sigma-factor_SerPK"/>
</dbReference>
<evidence type="ECO:0000313" key="4">
    <source>
        <dbReference type="EMBL" id="MEU7296329.1"/>
    </source>
</evidence>
<reference evidence="4 5" key="1">
    <citation type="submission" date="2024-06" db="EMBL/GenBank/DDBJ databases">
        <title>The Natural Products Discovery Center: Release of the First 8490 Sequenced Strains for Exploring Actinobacteria Biosynthetic Diversity.</title>
        <authorList>
            <person name="Kalkreuter E."/>
            <person name="Kautsar S.A."/>
            <person name="Yang D."/>
            <person name="Bader C.D."/>
            <person name="Teijaro C.N."/>
            <person name="Fluegel L."/>
            <person name="Davis C.M."/>
            <person name="Simpson J.R."/>
            <person name="Lauterbach L."/>
            <person name="Steele A.D."/>
            <person name="Gui C."/>
            <person name="Meng S."/>
            <person name="Li G."/>
            <person name="Viehrig K."/>
            <person name="Ye F."/>
            <person name="Su P."/>
            <person name="Kiefer A.F."/>
            <person name="Nichols A."/>
            <person name="Cepeda A.J."/>
            <person name="Yan W."/>
            <person name="Fan B."/>
            <person name="Jiang Y."/>
            <person name="Adhikari A."/>
            <person name="Zheng C.-J."/>
            <person name="Schuster L."/>
            <person name="Cowan T.M."/>
            <person name="Smanski M.J."/>
            <person name="Chevrette M.G."/>
            <person name="De Carvalho L.P.S."/>
            <person name="Shen B."/>
        </authorList>
    </citation>
    <scope>NUCLEOTIDE SEQUENCE [LARGE SCALE GENOMIC DNA]</scope>
    <source>
        <strain evidence="4 5">NPDC045705</strain>
    </source>
</reference>
<keyword evidence="1" id="KW-0418">Kinase</keyword>
<feature type="compositionally biased region" description="Basic and acidic residues" evidence="2">
    <location>
        <begin position="77"/>
        <end position="95"/>
    </location>
</feature>
<dbReference type="Gene3D" id="3.30.565.10">
    <property type="entry name" value="Histidine kinase-like ATPase, C-terminal domain"/>
    <property type="match status" value="1"/>
</dbReference>
<feature type="domain" description="Histidine kinase/HSP90-like ATPase" evidence="3">
    <location>
        <begin position="18"/>
        <end position="123"/>
    </location>
</feature>
<dbReference type="SUPFAM" id="SSF55874">
    <property type="entry name" value="ATPase domain of HSP90 chaperone/DNA topoisomerase II/histidine kinase"/>
    <property type="match status" value="1"/>
</dbReference>
<dbReference type="PANTHER" id="PTHR35526:SF3">
    <property type="entry name" value="ANTI-SIGMA-F FACTOR RSBW"/>
    <property type="match status" value="1"/>
</dbReference>
<dbReference type="EMBL" id="JBEZAM010000040">
    <property type="protein sequence ID" value="MEU7296329.1"/>
    <property type="molecule type" value="Genomic_DNA"/>
</dbReference>
<gene>
    <name evidence="4" type="ORF">AB0A76_24505</name>
</gene>
<dbReference type="PANTHER" id="PTHR35526">
    <property type="entry name" value="ANTI-SIGMA-F FACTOR RSBW-RELATED"/>
    <property type="match status" value="1"/>
</dbReference>
<dbReference type="InterPro" id="IPR003594">
    <property type="entry name" value="HATPase_dom"/>
</dbReference>
<evidence type="ECO:0000256" key="1">
    <source>
        <dbReference type="ARBA" id="ARBA00022527"/>
    </source>
</evidence>